<reference evidence="4 5" key="1">
    <citation type="submission" date="2018-04" db="EMBL/GenBank/DDBJ databases">
        <title>The genome of golden apple snail Pomacea canaliculata provides insight into stress tolerance and invasive adaptation.</title>
        <authorList>
            <person name="Liu C."/>
            <person name="Liu B."/>
            <person name="Ren Y."/>
            <person name="Zhang Y."/>
            <person name="Wang H."/>
            <person name="Li S."/>
            <person name="Jiang F."/>
            <person name="Yin L."/>
            <person name="Zhang G."/>
            <person name="Qian W."/>
            <person name="Fan W."/>
        </authorList>
    </citation>
    <scope>NUCLEOTIDE SEQUENCE [LARGE SCALE GENOMIC DNA]</scope>
    <source>
        <strain evidence="4">SZHN2017</strain>
        <tissue evidence="4">Muscle</tissue>
    </source>
</reference>
<name>A0A2T7PCQ7_POMCA</name>
<dbReference type="InterPro" id="IPR000210">
    <property type="entry name" value="BTB/POZ_dom"/>
</dbReference>
<protein>
    <recommendedName>
        <fullName evidence="3">BTB domain-containing protein</fullName>
    </recommendedName>
</protein>
<keyword evidence="5" id="KW-1185">Reference proteome</keyword>
<evidence type="ECO:0000313" key="5">
    <source>
        <dbReference type="Proteomes" id="UP000245119"/>
    </source>
</evidence>
<dbReference type="GO" id="GO:0005829">
    <property type="term" value="C:cytosol"/>
    <property type="evidence" value="ECO:0007669"/>
    <property type="project" value="TreeGrafter"/>
</dbReference>
<dbReference type="InterPro" id="IPR055445">
    <property type="entry name" value="ARM_ARMC5"/>
</dbReference>
<accession>A0A2T7PCQ7</accession>
<evidence type="ECO:0000259" key="3">
    <source>
        <dbReference type="PROSITE" id="PS50097"/>
    </source>
</evidence>
<dbReference type="Gene3D" id="1.25.10.10">
    <property type="entry name" value="Leucine-rich Repeat Variant"/>
    <property type="match status" value="2"/>
</dbReference>
<dbReference type="Gene3D" id="3.30.710.10">
    <property type="entry name" value="Potassium Channel Kv1.1, Chain A"/>
    <property type="match status" value="1"/>
</dbReference>
<dbReference type="PROSITE" id="PS50176">
    <property type="entry name" value="ARM_REPEAT"/>
    <property type="match status" value="1"/>
</dbReference>
<dbReference type="PROSITE" id="PS50097">
    <property type="entry name" value="BTB"/>
    <property type="match status" value="1"/>
</dbReference>
<feature type="region of interest" description="Disordered" evidence="2">
    <location>
        <begin position="489"/>
        <end position="527"/>
    </location>
</feature>
<sequence>MATKGGVQRLVKAGCVPCLVRLFHRHVHAEGVRDKESQSECGINVAVSILANMFMDSEARSQMKKDGIETLVTILMDTSNEEVQIRCSRALGNLAMDTSAVKTIAQAKALPCLVKLLRIQYIEKDEELVDRILPVSESTHSHARPAEVVQQASAERLDDPVIVEKFPSVALVQAVCRTVRYLADDARVRTQLVEEGVVEALALLLKAEKSEIGQCTLRALFHFWTKMNKRVTERMACEVAQAGAIPNLMERVKSGLNETSQQAFTVLLPLTEHPRTAALIGASGGVTFFLSLHAECQSQFKQTDVVSGLCHLAREAVNRVKIREEAGLRVFLETLQDDRLKAVHDRVISCLLSFLYDDASLNSMLHDGLLDLLLNHLQRCCGYLSQMPVNILEDAELLLTESDPKDCLAGSHFVPEQEVGSECGRSLYGNYSHINPSAEEFTHSKHLHSSVHLELRSPKKVINENAVDSNVESIQSAVENSSETAVKQRMQALGQRASSNSTEEDECENSVDQRDPTYSMNSPTYESKSTWSMEDYHHGVTHKSFAGSGFPYSPDWDRSSPLSPLSTDTYYSPTHVAQFSPPQSSCMSPADTDAAFSPIYSSGGSKDDISEYGVHQECASPKTVFGENPFPYSQQRLALSQQSLSPLSSDSPISNINSGVLLFSSSEDEDEFFVDDTLQSCNTPPPVARREQHGRVNIRSEECESFQHRPTAECKQKRRDTDLMTSGHVSQLMTEPGMKCEEAAQQPLGLMHCVKRFLNMDHSENDCLDKGKASMICQPGKYARTSETNILILLSRISVWDDPSQLLARPAVISCLVNYLSLASQPQDRCERIMSRVMSSPKCLASLLSMCAPAVIVKGCLLQPAKGVLAHFKSLDSSPSTKLQRGTTHFVMQEKDTLHSTVNDDCFSPQACAQHILLSVEMESQASTLLACGQDQGQVLKLARTGLKLLSDLSYQAMSPYGQGIINNTLLRRSPPYQLLFAISLLFLLPQWSTEKQRKLLFHFGTLEKILSALCRSHPTSRITKDVAVMGLVFLLQHLKVASRFEAQKTRHLLQRVIDNMTTEADNNKTDKVPEREMICQTFGTSVDHEFKEMGKPITTSQDGLQTSLKSPCAYATSVKDLQLVTGMCEKIPVNRDALIRNSAMFAAMLKGSYVESKQSEITIQNTNPEALCFVLHFLHGCTTECQVVSYFEQMSFRGTGQSLQNVSESSKDKNNRCNASEQQNTLLLCYNAISIADRFLIPELVLYLDCVLSQQLLNAPISIDVFRFAVFHGLTGLAEDSLLTLLLSHQPLANIAAHVIDLAEGETGSDLVSAMTGLVRRCLPHTG</sequence>
<dbReference type="PANTHER" id="PTHR23312:SF8">
    <property type="entry name" value="ARMADILLO REPEAT-CONTAINING PROTEIN 5"/>
    <property type="match status" value="1"/>
</dbReference>
<evidence type="ECO:0000313" key="4">
    <source>
        <dbReference type="EMBL" id="PVD31208.1"/>
    </source>
</evidence>
<dbReference type="InterPro" id="IPR000225">
    <property type="entry name" value="Armadillo"/>
</dbReference>
<dbReference type="SUPFAM" id="SSF54695">
    <property type="entry name" value="POZ domain"/>
    <property type="match status" value="1"/>
</dbReference>
<feature type="compositionally biased region" description="Polar residues" evidence="2">
    <location>
        <begin position="516"/>
        <end position="527"/>
    </location>
</feature>
<evidence type="ECO:0000256" key="1">
    <source>
        <dbReference type="PROSITE-ProRule" id="PRU00259"/>
    </source>
</evidence>
<dbReference type="InterPro" id="IPR016024">
    <property type="entry name" value="ARM-type_fold"/>
</dbReference>
<dbReference type="Proteomes" id="UP000245119">
    <property type="component" value="Linkage Group LG4"/>
</dbReference>
<dbReference type="PANTHER" id="PTHR23312">
    <property type="entry name" value="ARMC5 ARMADILLO REPEAT-CONTAINING -RELATED"/>
    <property type="match status" value="1"/>
</dbReference>
<dbReference type="STRING" id="400727.A0A2T7PCQ7"/>
<dbReference type="SMART" id="SM00185">
    <property type="entry name" value="ARM"/>
    <property type="match status" value="4"/>
</dbReference>
<feature type="domain" description="BTB" evidence="3">
    <location>
        <begin position="1120"/>
        <end position="1180"/>
    </location>
</feature>
<dbReference type="EMBL" id="PZQS01000004">
    <property type="protein sequence ID" value="PVD31208.1"/>
    <property type="molecule type" value="Genomic_DNA"/>
</dbReference>
<dbReference type="InterPro" id="IPR011333">
    <property type="entry name" value="SKP1/BTB/POZ_sf"/>
</dbReference>
<dbReference type="OrthoDB" id="6086604at2759"/>
<gene>
    <name evidence="4" type="ORF">C0Q70_06620</name>
</gene>
<proteinExistence type="predicted"/>
<dbReference type="Pfam" id="PF24768">
    <property type="entry name" value="ARM_ARMC5"/>
    <property type="match status" value="1"/>
</dbReference>
<dbReference type="SUPFAM" id="SSF48371">
    <property type="entry name" value="ARM repeat"/>
    <property type="match status" value="1"/>
</dbReference>
<organism evidence="4 5">
    <name type="scientific">Pomacea canaliculata</name>
    <name type="common">Golden apple snail</name>
    <dbReference type="NCBI Taxonomy" id="400727"/>
    <lineage>
        <taxon>Eukaryota</taxon>
        <taxon>Metazoa</taxon>
        <taxon>Spiralia</taxon>
        <taxon>Lophotrochozoa</taxon>
        <taxon>Mollusca</taxon>
        <taxon>Gastropoda</taxon>
        <taxon>Caenogastropoda</taxon>
        <taxon>Architaenioglossa</taxon>
        <taxon>Ampullarioidea</taxon>
        <taxon>Ampullariidae</taxon>
        <taxon>Pomacea</taxon>
    </lineage>
</organism>
<dbReference type="InterPro" id="IPR011989">
    <property type="entry name" value="ARM-like"/>
</dbReference>
<feature type="repeat" description="ARM" evidence="1">
    <location>
        <begin position="66"/>
        <end position="109"/>
    </location>
</feature>
<comment type="caution">
    <text evidence="4">The sequence shown here is derived from an EMBL/GenBank/DDBJ whole genome shotgun (WGS) entry which is preliminary data.</text>
</comment>
<dbReference type="Pfam" id="PF00651">
    <property type="entry name" value="BTB"/>
    <property type="match status" value="1"/>
</dbReference>
<evidence type="ECO:0000256" key="2">
    <source>
        <dbReference type="SAM" id="MobiDB-lite"/>
    </source>
</evidence>
<dbReference type="GO" id="GO:0009653">
    <property type="term" value="P:anatomical structure morphogenesis"/>
    <property type="evidence" value="ECO:0007669"/>
    <property type="project" value="TreeGrafter"/>
</dbReference>